<evidence type="ECO:0000313" key="2">
    <source>
        <dbReference type="EMBL" id="GAA1415171.1"/>
    </source>
</evidence>
<proteinExistence type="predicted"/>
<gene>
    <name evidence="2" type="ORF">GCM10009601_04310</name>
</gene>
<dbReference type="EMBL" id="BAAAIZ010000005">
    <property type="protein sequence ID" value="GAA1415171.1"/>
    <property type="molecule type" value="Genomic_DNA"/>
</dbReference>
<keyword evidence="3" id="KW-1185">Reference proteome</keyword>
<comment type="caution">
    <text evidence="2">The sequence shown here is derived from an EMBL/GenBank/DDBJ whole genome shotgun (WGS) entry which is preliminary data.</text>
</comment>
<evidence type="ECO:0000313" key="3">
    <source>
        <dbReference type="Proteomes" id="UP001500973"/>
    </source>
</evidence>
<evidence type="ECO:0000256" key="1">
    <source>
        <dbReference type="SAM" id="MobiDB-lite"/>
    </source>
</evidence>
<name>A0ABN1YIU8_9ACTN</name>
<protein>
    <submittedName>
        <fullName evidence="2">Uncharacterized protein</fullName>
    </submittedName>
</protein>
<sequence>MLTRAGLRDRRSWSGLDIRSDMAMRPLLAWRVRLIRGLLLVLLRARVACLRLGGHADTVDEVGLSHEEGPFAGRPARGKACPVRRGHAWQGCVGSAAGVPRRTPPGPDREGCRTPGGA</sequence>
<accession>A0ABN1YIU8</accession>
<feature type="region of interest" description="Disordered" evidence="1">
    <location>
        <begin position="94"/>
        <end position="118"/>
    </location>
</feature>
<organism evidence="2 3">
    <name type="scientific">Streptomyces thermospinosisporus</name>
    <dbReference type="NCBI Taxonomy" id="161482"/>
    <lineage>
        <taxon>Bacteria</taxon>
        <taxon>Bacillati</taxon>
        <taxon>Actinomycetota</taxon>
        <taxon>Actinomycetes</taxon>
        <taxon>Kitasatosporales</taxon>
        <taxon>Streptomycetaceae</taxon>
        <taxon>Streptomyces</taxon>
    </lineage>
</organism>
<reference evidence="2 3" key="1">
    <citation type="journal article" date="2019" name="Int. J. Syst. Evol. Microbiol.">
        <title>The Global Catalogue of Microorganisms (GCM) 10K type strain sequencing project: providing services to taxonomists for standard genome sequencing and annotation.</title>
        <authorList>
            <consortium name="The Broad Institute Genomics Platform"/>
            <consortium name="The Broad Institute Genome Sequencing Center for Infectious Disease"/>
            <person name="Wu L."/>
            <person name="Ma J."/>
        </authorList>
    </citation>
    <scope>NUCLEOTIDE SEQUENCE [LARGE SCALE GENOMIC DNA]</scope>
    <source>
        <strain evidence="2 3">JCM 11756</strain>
    </source>
</reference>
<dbReference type="Proteomes" id="UP001500973">
    <property type="component" value="Unassembled WGS sequence"/>
</dbReference>